<gene>
    <name evidence="1" type="ORF">IO98_02710</name>
</gene>
<organism evidence="1 2">
    <name type="scientific">Lacrimispora celerecrescens</name>
    <dbReference type="NCBI Taxonomy" id="29354"/>
    <lineage>
        <taxon>Bacteria</taxon>
        <taxon>Bacillati</taxon>
        <taxon>Bacillota</taxon>
        <taxon>Clostridia</taxon>
        <taxon>Lachnospirales</taxon>
        <taxon>Lachnospiraceae</taxon>
        <taxon>Lacrimispora</taxon>
    </lineage>
</organism>
<accession>A0A084JRL8</accession>
<comment type="caution">
    <text evidence="1">The sequence shown here is derived from an EMBL/GenBank/DDBJ whole genome shotgun (WGS) entry which is preliminary data.</text>
</comment>
<dbReference type="Pfam" id="PF12672">
    <property type="entry name" value="DUF3793"/>
    <property type="match status" value="1"/>
</dbReference>
<dbReference type="STRING" id="29354.IO98_02710"/>
<dbReference type="EMBL" id="JPME01000003">
    <property type="protein sequence ID" value="KEZ91602.1"/>
    <property type="molecule type" value="Genomic_DNA"/>
</dbReference>
<evidence type="ECO:0008006" key="3">
    <source>
        <dbReference type="Google" id="ProtNLM"/>
    </source>
</evidence>
<name>A0A084JRL8_9FIRM</name>
<protein>
    <recommendedName>
        <fullName evidence="3">Cell surface protein</fullName>
    </recommendedName>
</protein>
<evidence type="ECO:0000313" key="2">
    <source>
        <dbReference type="Proteomes" id="UP000028525"/>
    </source>
</evidence>
<dbReference type="RefSeq" id="WP_038277625.1">
    <property type="nucleotide sequence ID" value="NZ_JPME01000003.1"/>
</dbReference>
<dbReference type="InterPro" id="IPR024523">
    <property type="entry name" value="DUF3793"/>
</dbReference>
<dbReference type="AlphaFoldDB" id="A0A084JRL8"/>
<proteinExistence type="predicted"/>
<dbReference type="OrthoDB" id="5393676at2"/>
<evidence type="ECO:0000313" key="1">
    <source>
        <dbReference type="EMBL" id="KEZ91602.1"/>
    </source>
</evidence>
<reference evidence="1 2" key="1">
    <citation type="submission" date="2014-07" db="EMBL/GenBank/DDBJ databases">
        <title>Draft genome of Clostridium celerecrescens 152B isolated from sediments associated with methane hydrate from Krishna Godavari basin.</title>
        <authorList>
            <person name="Honkalas V.S."/>
            <person name="Dabir A.P."/>
            <person name="Arora P."/>
            <person name="Dhakephalkar P.K."/>
        </authorList>
    </citation>
    <scope>NUCLEOTIDE SEQUENCE [LARGE SCALE GENOMIC DNA]</scope>
    <source>
        <strain evidence="1 2">152B</strain>
    </source>
</reference>
<dbReference type="Proteomes" id="UP000028525">
    <property type="component" value="Unassembled WGS sequence"/>
</dbReference>
<keyword evidence="2" id="KW-1185">Reference proteome</keyword>
<sequence length="183" mass="21010">MSEEMLIRHCAPTLAGIKTGSLFSCPCRSQKEIQNEVRRLNRVLAPKGIRVLPLRYFKQRALIYLYRPSHLERDLSDGCACALLKQYGYSFENSQRCVVQLVNRLRTCSGFPHEIGLFLGYPPEDVQGFIDNKACHCKCIGCWKVYGDEEKARQTFNRYKKCTETYFAQWSQGTAVERLAVAV</sequence>